<dbReference type="EMBL" id="PIPQ01000002">
    <property type="protein sequence ID" value="RUO42951.1"/>
    <property type="molecule type" value="Genomic_DNA"/>
</dbReference>
<feature type="coiled-coil region" evidence="1">
    <location>
        <begin position="449"/>
        <end position="505"/>
    </location>
</feature>
<dbReference type="InterPro" id="IPR046865">
    <property type="entry name" value="FapA_b_solenoid"/>
</dbReference>
<dbReference type="PANTHER" id="PTHR38032">
    <property type="entry name" value="POLYMERASE-RELATED"/>
    <property type="match status" value="1"/>
</dbReference>
<dbReference type="Proteomes" id="UP000286976">
    <property type="component" value="Unassembled WGS sequence"/>
</dbReference>
<proteinExistence type="predicted"/>
<dbReference type="GO" id="GO:0000902">
    <property type="term" value="P:cell morphogenesis"/>
    <property type="evidence" value="ECO:0007669"/>
    <property type="project" value="InterPro"/>
</dbReference>
<dbReference type="Pfam" id="PF03961">
    <property type="entry name" value="FapA"/>
    <property type="match status" value="1"/>
</dbReference>
<dbReference type="RefSeq" id="WP_126757166.1">
    <property type="nucleotide sequence ID" value="NZ_PIPQ01000002.1"/>
</dbReference>
<keyword evidence="4" id="KW-1185">Reference proteome</keyword>
<feature type="domain" description="Flagellar Assembly Protein A N-terminal region" evidence="2">
    <location>
        <begin position="82"/>
        <end position="260"/>
    </location>
</feature>
<accession>A0A432X7U8</accession>
<keyword evidence="1" id="KW-0175">Coiled coil</keyword>
<evidence type="ECO:0000259" key="2">
    <source>
        <dbReference type="Pfam" id="PF20250"/>
    </source>
</evidence>
<comment type="caution">
    <text evidence="3">The sequence shown here is derived from an EMBL/GenBank/DDBJ whole genome shotgun (WGS) entry which is preliminary data.</text>
</comment>
<sequence length="556" mass="60804">MKNIKLKLERRTLILEIPRNTAGDALEASVLEALFLQSDFKNCFVEPDVWAYVFHRYTIEQAKDDNPTITLQVGEVRPAQLTLTVSNDKMEAEALVEAPYGGSPLATEQVLNHLRNANVTNGIRKQAVKAIVTHSKQAAPGARFKILIAKGKKPQNGTDTWFQPLVEDARSRMLKPQMKDKHRVDMRDLGSLITVKAGTPMLQRIPFTEGVPGYTVTGEPIAAKDGKDKAIKPGKGTEISPDDPNTLIANVSGLPIFIDNSAYVDDVLSLGDVTVNTGHIDYDGSVIIDGNVAPGMHVQATGDITISGYVDSATLHAQGNITVAKGVIGRQLESHEVDHLVPTELSARLTSDATIWVAYSQYAALKAKLGVHVERQLTHCTLITPGETHIGGEGEAAMGKIIGGHTEIADNLYVGQMGAPAGTRTRIYFSQPAKSEEQLRAEETLAAVLREHLQQQQKLLNAKKQLRESKQEPAPHLVDNLDTLLAKTQVAVKEAQAKLNELHENELHLLPPVRIKINKVAHSGAEFMFHDKIFRIEQTRGPCTVVLKEGQIKLES</sequence>
<dbReference type="PANTHER" id="PTHR38032:SF1">
    <property type="entry name" value="RNA-BINDING PROTEIN KHPB N-TERMINAL DOMAIN-CONTAINING PROTEIN"/>
    <property type="match status" value="1"/>
</dbReference>
<reference evidence="3 4" key="1">
    <citation type="journal article" date="2011" name="Front. Microbiol.">
        <title>Genomic signatures of strain selection and enhancement in Bacillus atrophaeus var. globigii, a historical biowarfare simulant.</title>
        <authorList>
            <person name="Gibbons H.S."/>
            <person name="Broomall S.M."/>
            <person name="McNew L.A."/>
            <person name="Daligault H."/>
            <person name="Chapman C."/>
            <person name="Bruce D."/>
            <person name="Karavis M."/>
            <person name="Krepps M."/>
            <person name="McGregor P.A."/>
            <person name="Hong C."/>
            <person name="Park K.H."/>
            <person name="Akmal A."/>
            <person name="Feldman A."/>
            <person name="Lin J.S."/>
            <person name="Chang W.E."/>
            <person name="Higgs B.W."/>
            <person name="Demirev P."/>
            <person name="Lindquist J."/>
            <person name="Liem A."/>
            <person name="Fochler E."/>
            <person name="Read T.D."/>
            <person name="Tapia R."/>
            <person name="Johnson S."/>
            <person name="Bishop-Lilly K.A."/>
            <person name="Detter C."/>
            <person name="Han C."/>
            <person name="Sozhamannan S."/>
            <person name="Rosenzweig C.N."/>
            <person name="Skowronski E.W."/>
        </authorList>
    </citation>
    <scope>NUCLEOTIDE SEQUENCE [LARGE SCALE GENOMIC DNA]</scope>
    <source>
        <strain evidence="3 4">AIT1</strain>
    </source>
</reference>
<evidence type="ECO:0000256" key="1">
    <source>
        <dbReference type="SAM" id="Coils"/>
    </source>
</evidence>
<organism evidence="3 4">
    <name type="scientific">Aliidiomarina taiwanensis</name>
    <dbReference type="NCBI Taxonomy" id="946228"/>
    <lineage>
        <taxon>Bacteria</taxon>
        <taxon>Pseudomonadati</taxon>
        <taxon>Pseudomonadota</taxon>
        <taxon>Gammaproteobacteria</taxon>
        <taxon>Alteromonadales</taxon>
        <taxon>Idiomarinaceae</taxon>
        <taxon>Aliidiomarina</taxon>
    </lineage>
</organism>
<evidence type="ECO:0000313" key="3">
    <source>
        <dbReference type="EMBL" id="RUO42951.1"/>
    </source>
</evidence>
<dbReference type="InterPro" id="IPR036145">
    <property type="entry name" value="MinC_C_sf"/>
</dbReference>
<protein>
    <recommendedName>
        <fullName evidence="2">Flagellar Assembly Protein A N-terminal region domain-containing protein</fullName>
    </recommendedName>
</protein>
<gene>
    <name evidence="3" type="ORF">CWE15_05995</name>
</gene>
<dbReference type="Pfam" id="PF20250">
    <property type="entry name" value="FapA_N"/>
    <property type="match status" value="1"/>
</dbReference>
<dbReference type="OrthoDB" id="5807941at2"/>
<dbReference type="AlphaFoldDB" id="A0A432X7U8"/>
<dbReference type="InterPro" id="IPR005646">
    <property type="entry name" value="FapA"/>
</dbReference>
<dbReference type="InterPro" id="IPR046866">
    <property type="entry name" value="FapA_N"/>
</dbReference>
<evidence type="ECO:0000313" key="4">
    <source>
        <dbReference type="Proteomes" id="UP000286976"/>
    </source>
</evidence>
<dbReference type="SUPFAM" id="SSF63848">
    <property type="entry name" value="Cell-division inhibitor MinC, C-terminal domain"/>
    <property type="match status" value="1"/>
</dbReference>
<name>A0A432X7U8_9GAMM</name>